<dbReference type="OrthoDB" id="5391496at2759"/>
<reference evidence="2 3" key="1">
    <citation type="journal article" date="2018" name="Nat. Ecol. Evol.">
        <title>Pezizomycetes genomes reveal the molecular basis of ectomycorrhizal truffle lifestyle.</title>
        <authorList>
            <person name="Murat C."/>
            <person name="Payen T."/>
            <person name="Noel B."/>
            <person name="Kuo A."/>
            <person name="Morin E."/>
            <person name="Chen J."/>
            <person name="Kohler A."/>
            <person name="Krizsan K."/>
            <person name="Balestrini R."/>
            <person name="Da Silva C."/>
            <person name="Montanini B."/>
            <person name="Hainaut M."/>
            <person name="Levati E."/>
            <person name="Barry K.W."/>
            <person name="Belfiori B."/>
            <person name="Cichocki N."/>
            <person name="Clum A."/>
            <person name="Dockter R.B."/>
            <person name="Fauchery L."/>
            <person name="Guy J."/>
            <person name="Iotti M."/>
            <person name="Le Tacon F."/>
            <person name="Lindquist E.A."/>
            <person name="Lipzen A."/>
            <person name="Malagnac F."/>
            <person name="Mello A."/>
            <person name="Molinier V."/>
            <person name="Miyauchi S."/>
            <person name="Poulain J."/>
            <person name="Riccioni C."/>
            <person name="Rubini A."/>
            <person name="Sitrit Y."/>
            <person name="Splivallo R."/>
            <person name="Traeger S."/>
            <person name="Wang M."/>
            <person name="Zifcakova L."/>
            <person name="Wipf D."/>
            <person name="Zambonelli A."/>
            <person name="Paolocci F."/>
            <person name="Nowrousian M."/>
            <person name="Ottonello S."/>
            <person name="Baldrian P."/>
            <person name="Spatafora J.W."/>
            <person name="Henrissat B."/>
            <person name="Nagy L.G."/>
            <person name="Aury J.M."/>
            <person name="Wincker P."/>
            <person name="Grigoriev I.V."/>
            <person name="Bonfante P."/>
            <person name="Martin F.M."/>
        </authorList>
    </citation>
    <scope>NUCLEOTIDE SEQUENCE [LARGE SCALE GENOMIC DNA]</scope>
    <source>
        <strain evidence="2 3">ATCC MYA-4762</strain>
    </source>
</reference>
<dbReference type="InParanoid" id="A0A3N4LUQ0"/>
<evidence type="ECO:0000313" key="3">
    <source>
        <dbReference type="Proteomes" id="UP000267821"/>
    </source>
</evidence>
<dbReference type="Proteomes" id="UP000267821">
    <property type="component" value="Unassembled WGS sequence"/>
</dbReference>
<name>A0A3N4LUQ0_9PEZI</name>
<sequence>MPPPPTPLALPLPSALHFLRYVISNTPPAWDPSPDLEFHTTTTKTLLVICSSRNAFLHTLLDSSSGHLNSHLTTPLSTLAASVHIKIVFTPTIQHLRAYLSSLPSRDSSGSQPVLLAIWGLVEAHAETTEYSAQGIGRTVASVVAAGVRTGMGIVVGGVKCGGAEGFDGGEGMHVQVPMLNSTVKLGKEMEVVARGRVNVRDIFLRWFIWKEYEDEEGEAQYGEQEERGGAAARGRGTASAPP</sequence>
<evidence type="ECO:0000313" key="2">
    <source>
        <dbReference type="EMBL" id="RPB26626.1"/>
    </source>
</evidence>
<evidence type="ECO:0000256" key="1">
    <source>
        <dbReference type="SAM" id="MobiDB-lite"/>
    </source>
</evidence>
<protein>
    <submittedName>
        <fullName evidence="2">Uncharacterized protein</fullName>
    </submittedName>
</protein>
<keyword evidence="3" id="KW-1185">Reference proteome</keyword>
<gene>
    <name evidence="2" type="ORF">L211DRAFT_834971</name>
</gene>
<feature type="region of interest" description="Disordered" evidence="1">
    <location>
        <begin position="216"/>
        <end position="243"/>
    </location>
</feature>
<organism evidence="2 3">
    <name type="scientific">Terfezia boudieri ATCC MYA-4762</name>
    <dbReference type="NCBI Taxonomy" id="1051890"/>
    <lineage>
        <taxon>Eukaryota</taxon>
        <taxon>Fungi</taxon>
        <taxon>Dikarya</taxon>
        <taxon>Ascomycota</taxon>
        <taxon>Pezizomycotina</taxon>
        <taxon>Pezizomycetes</taxon>
        <taxon>Pezizales</taxon>
        <taxon>Pezizaceae</taxon>
        <taxon>Terfezia</taxon>
    </lineage>
</organism>
<dbReference type="AlphaFoldDB" id="A0A3N4LUQ0"/>
<proteinExistence type="predicted"/>
<dbReference type="EMBL" id="ML121533">
    <property type="protein sequence ID" value="RPB26626.1"/>
    <property type="molecule type" value="Genomic_DNA"/>
</dbReference>
<accession>A0A3N4LUQ0</accession>